<proteinExistence type="predicted"/>
<protein>
    <submittedName>
        <fullName evidence="1">Uncharacterized protein</fullName>
    </submittedName>
</protein>
<name>A0A7M1RXT2_9CAUD</name>
<dbReference type="RefSeq" id="YP_010111375.1">
    <property type="nucleotide sequence ID" value="NC_055880.1"/>
</dbReference>
<dbReference type="GeneID" id="65129738"/>
<dbReference type="KEGG" id="vg:65129738"/>
<evidence type="ECO:0000313" key="2">
    <source>
        <dbReference type="Proteomes" id="UP000594132"/>
    </source>
</evidence>
<evidence type="ECO:0000313" key="1">
    <source>
        <dbReference type="EMBL" id="QOR59217.1"/>
    </source>
</evidence>
<dbReference type="EMBL" id="MT774387">
    <property type="protein sequence ID" value="QOR59217.1"/>
    <property type="molecule type" value="Genomic_DNA"/>
</dbReference>
<sequence length="182" mass="20989">MRLFKYEGHRVVISPEALILKPFKKIWERDKSEDKNKALSELAFIYFYCDPRSEYMIIIDEETRMEEIKKGEGLRESWTPDKVINEAMELYKKLTVTASAGLLDDARFAINNIRKQLRTLSFEEVDPSKMPKAIKDAADALTKVPELIKALQAAEKSLNAEILDSSRMRGQGEKKVFEDNLD</sequence>
<reference evidence="1 2" key="1">
    <citation type="submission" date="2020-07" db="EMBL/GenBank/DDBJ databases">
        <title>Taxonomic proposal: Crassvirales, a new order of highly abundant and diverse bacterial viruses.</title>
        <authorList>
            <person name="Shkoporov A.N."/>
            <person name="Stockdale S.R."/>
            <person name="Guerin E."/>
            <person name="Ross R.P."/>
            <person name="Hill C."/>
        </authorList>
    </citation>
    <scope>NUCLEOTIDE SEQUENCE [LARGE SCALE GENOMIC DNA]</scope>
</reference>
<organism evidence="1 2">
    <name type="scientific">uncultured phage cr111_1</name>
    <dbReference type="NCBI Taxonomy" id="2772071"/>
    <lineage>
        <taxon>Viruses</taxon>
        <taxon>Duplodnaviria</taxon>
        <taxon>Heunggongvirae</taxon>
        <taxon>Uroviricota</taxon>
        <taxon>Caudoviricetes</taxon>
        <taxon>Crassvirales</taxon>
        <taxon>Steigviridae</taxon>
        <taxon>Asinivirinae</taxon>
        <taxon>Lahndsivirus</taxon>
        <taxon>Lahndsivirus rarus</taxon>
    </lineage>
</organism>
<dbReference type="Proteomes" id="UP000594132">
    <property type="component" value="Segment"/>
</dbReference>
<accession>A0A7M1RXT2</accession>
<keyword evidence="2" id="KW-1185">Reference proteome</keyword>